<proteinExistence type="predicted"/>
<dbReference type="KEGG" id="sla:SERLADRAFT_443481"/>
<gene>
    <name evidence="1" type="ORF">SERLADRAFT_443481</name>
</gene>
<reference evidence="1" key="1">
    <citation type="submission" date="2011-04" db="EMBL/GenBank/DDBJ databases">
        <title>Evolution of plant cell wall degrading machinery underlies the functional diversity of forest fungi.</title>
        <authorList>
            <consortium name="US DOE Joint Genome Institute (JGI-PGF)"/>
            <person name="Eastwood D.C."/>
            <person name="Floudas D."/>
            <person name="Binder M."/>
            <person name="Majcherczyk A."/>
            <person name="Schneider P."/>
            <person name="Aerts A."/>
            <person name="Asiegbu F.O."/>
            <person name="Baker S.E."/>
            <person name="Barry K."/>
            <person name="Bendiksby M."/>
            <person name="Blumentritt M."/>
            <person name="Coutinho P.M."/>
            <person name="Cullen D."/>
            <person name="Cullen D."/>
            <person name="Gathman A."/>
            <person name="Goodell B."/>
            <person name="Henrissat B."/>
            <person name="Ihrmark K."/>
            <person name="Kauserud H."/>
            <person name="Kohler A."/>
            <person name="LaButti K."/>
            <person name="Lapidus A."/>
            <person name="Lavin J.L."/>
            <person name="Lee Y.-H."/>
            <person name="Lindquist E."/>
            <person name="Lilly W."/>
            <person name="Lucas S."/>
            <person name="Morin E."/>
            <person name="Murat C."/>
            <person name="Oguiza J.A."/>
            <person name="Park J."/>
            <person name="Pisabarro A.G."/>
            <person name="Riley R."/>
            <person name="Rosling A."/>
            <person name="Salamov A."/>
            <person name="Schmidt O."/>
            <person name="Schmutz J."/>
            <person name="Skrede I."/>
            <person name="Stenlid J."/>
            <person name="Wiebenga A."/>
            <person name="Xie X."/>
            <person name="Kues U."/>
            <person name="Hibbett D.S."/>
            <person name="Hoffmeister D."/>
            <person name="Hogberg N."/>
            <person name="Martin F."/>
            <person name="Grigoriev I.V."/>
            <person name="Watkinson S.C."/>
        </authorList>
    </citation>
    <scope>NUCLEOTIDE SEQUENCE</scope>
    <source>
        <strain evidence="1">S7.9</strain>
    </source>
</reference>
<evidence type="ECO:0000313" key="1">
    <source>
        <dbReference type="EMBL" id="EGO18933.1"/>
    </source>
</evidence>
<dbReference type="GeneID" id="18815916"/>
<dbReference type="Proteomes" id="UP000008064">
    <property type="component" value="Unassembled WGS sequence"/>
</dbReference>
<dbReference type="RefSeq" id="XP_007324157.1">
    <property type="nucleotide sequence ID" value="XM_007324095.1"/>
</dbReference>
<dbReference type="HOGENOM" id="CLU_1687757_0_0_1"/>
<name>F8PD84_SERL9</name>
<sequence length="156" mass="16507">MYVDFHKSDLLDADSDADVVPEKSVLQSQPIISSPFKSAHCVTALVVLLVHGSPLIPATTPAPTLNIMISVPGLMIPTLTGTLKEIGNFASSGKSIGIYNNLIYDLTSYTNNGPAIHPPNGEQAPEQLDNLNIDSAILECQSLFAQLVFDGHGGPP</sequence>
<accession>F8PD84</accession>
<protein>
    <submittedName>
        <fullName evidence="1">Uncharacterized protein</fullName>
    </submittedName>
</protein>
<dbReference type="AlphaFoldDB" id="F8PD84"/>
<dbReference type="EMBL" id="GL945445">
    <property type="protein sequence ID" value="EGO18933.1"/>
    <property type="molecule type" value="Genomic_DNA"/>
</dbReference>
<organism>
    <name type="scientific">Serpula lacrymans var. lacrymans (strain S7.9)</name>
    <name type="common">Dry rot fungus</name>
    <dbReference type="NCBI Taxonomy" id="578457"/>
    <lineage>
        <taxon>Eukaryota</taxon>
        <taxon>Fungi</taxon>
        <taxon>Dikarya</taxon>
        <taxon>Basidiomycota</taxon>
        <taxon>Agaricomycotina</taxon>
        <taxon>Agaricomycetes</taxon>
        <taxon>Agaricomycetidae</taxon>
        <taxon>Boletales</taxon>
        <taxon>Coniophorineae</taxon>
        <taxon>Serpulaceae</taxon>
        <taxon>Serpula</taxon>
    </lineage>
</organism>